<sequence>MLAIDQIIQDRYQLQGQLSDNPVRQTWLARDLSATEIERQLVVIKFLAFGGLVQWEHLKLFEREANVLKQLDYPRIPKYYDYFHLDDQTLWFGLVQQYIPGKSLKQLQIEGKRFTESEVREIAKQALNILIYLHELNPQVLHRDIKPSNLILDNKGCLYLIDFGSVQDSSPGIGSTFTVVGTFGYAPMEQYGGRTVPASDLYALGATLIHLLSGTSPADLPQYDAHIQFRHLVNASPSFLQWLEMLTEPSVEKRPNSAREAKNMLESGIILSKENPEKVASNFVNNSGQGGLFDSSVPVPDEIKGWNWGAFLFPQFWPLTNQTWIGLLSWAPFIGPFMTFVLAYKGNEWAWKSRKWRSIEQFKAHQRGWTIAGLLFGIPVSVAIWVSAIAFLIDL</sequence>
<evidence type="ECO:0000259" key="4">
    <source>
        <dbReference type="PROSITE" id="PS50011"/>
    </source>
</evidence>
<dbReference type="InterPro" id="IPR000719">
    <property type="entry name" value="Prot_kinase_dom"/>
</dbReference>
<dbReference type="InterPro" id="IPR011009">
    <property type="entry name" value="Kinase-like_dom_sf"/>
</dbReference>
<dbReference type="GO" id="GO:0004674">
    <property type="term" value="F:protein serine/threonine kinase activity"/>
    <property type="evidence" value="ECO:0007669"/>
    <property type="project" value="UniProtKB-EC"/>
</dbReference>
<keyword evidence="3" id="KW-1133">Transmembrane helix</keyword>
<dbReference type="PANTHER" id="PTHR24363">
    <property type="entry name" value="SERINE/THREONINE PROTEIN KINASE"/>
    <property type="match status" value="1"/>
</dbReference>
<evidence type="ECO:0000256" key="3">
    <source>
        <dbReference type="SAM" id="Phobius"/>
    </source>
</evidence>
<evidence type="ECO:0000256" key="1">
    <source>
        <dbReference type="ARBA" id="ARBA00022741"/>
    </source>
</evidence>
<feature type="transmembrane region" description="Helical" evidence="3">
    <location>
        <begin position="324"/>
        <end position="347"/>
    </location>
</feature>
<dbReference type="InterPro" id="IPR008271">
    <property type="entry name" value="Ser/Thr_kinase_AS"/>
</dbReference>
<dbReference type="PROSITE" id="PS00108">
    <property type="entry name" value="PROTEIN_KINASE_ST"/>
    <property type="match status" value="1"/>
</dbReference>
<keyword evidence="5" id="KW-0418">Kinase</keyword>
<keyword evidence="1" id="KW-0547">Nucleotide-binding</keyword>
<dbReference type="Gene3D" id="1.10.510.10">
    <property type="entry name" value="Transferase(Phosphotransferase) domain 1"/>
    <property type="match status" value="1"/>
</dbReference>
<dbReference type="EC" id="2.7.11.1" evidence="5"/>
<evidence type="ECO:0000256" key="2">
    <source>
        <dbReference type="ARBA" id="ARBA00022840"/>
    </source>
</evidence>
<protein>
    <submittedName>
        <fullName evidence="5">Serine/threonine-protein kinase</fullName>
        <ecNumber evidence="5">2.7.11.1</ecNumber>
    </submittedName>
</protein>
<dbReference type="PROSITE" id="PS50011">
    <property type="entry name" value="PROTEIN_KINASE_DOM"/>
    <property type="match status" value="1"/>
</dbReference>
<dbReference type="SUPFAM" id="SSF56112">
    <property type="entry name" value="Protein kinase-like (PK-like)"/>
    <property type="match status" value="1"/>
</dbReference>
<dbReference type="AlphaFoldDB" id="A0AAU8JAQ7"/>
<keyword evidence="5" id="KW-0808">Transferase</keyword>
<name>A0AAU8JAQ7_9CYAN</name>
<dbReference type="Gene3D" id="3.30.200.20">
    <property type="entry name" value="Phosphorylase Kinase, domain 1"/>
    <property type="match status" value="1"/>
</dbReference>
<dbReference type="Pfam" id="PF00069">
    <property type="entry name" value="Pkinase"/>
    <property type="match status" value="1"/>
</dbReference>
<dbReference type="EMBL" id="CP159837">
    <property type="protein sequence ID" value="XCM36246.1"/>
    <property type="molecule type" value="Genomic_DNA"/>
</dbReference>
<feature type="domain" description="Protein kinase" evidence="4">
    <location>
        <begin position="12"/>
        <end position="269"/>
    </location>
</feature>
<dbReference type="RefSeq" id="WP_054464757.1">
    <property type="nucleotide sequence ID" value="NZ_CP159837.1"/>
</dbReference>
<dbReference type="GO" id="GO:0005524">
    <property type="term" value="F:ATP binding"/>
    <property type="evidence" value="ECO:0007669"/>
    <property type="project" value="UniProtKB-KW"/>
</dbReference>
<accession>A0AAU8JAQ7</accession>
<keyword evidence="2" id="KW-0067">ATP-binding</keyword>
<evidence type="ECO:0000313" key="5">
    <source>
        <dbReference type="EMBL" id="XCM36246.1"/>
    </source>
</evidence>
<dbReference type="SMART" id="SM00220">
    <property type="entry name" value="S_TKc"/>
    <property type="match status" value="1"/>
</dbReference>
<dbReference type="CDD" id="cd14014">
    <property type="entry name" value="STKc_PknB_like"/>
    <property type="match status" value="1"/>
</dbReference>
<keyword evidence="3" id="KW-0812">Transmembrane</keyword>
<gene>
    <name evidence="5" type="ORF">ABWT76_004994</name>
</gene>
<keyword evidence="3" id="KW-0472">Membrane</keyword>
<proteinExistence type="predicted"/>
<reference evidence="5" key="1">
    <citation type="submission" date="2024-07" db="EMBL/GenBank/DDBJ databases">
        <authorList>
            <person name="Kim Y.J."/>
            <person name="Jeong J.Y."/>
        </authorList>
    </citation>
    <scope>NUCLEOTIDE SEQUENCE</scope>
    <source>
        <strain evidence="5">GIHE-MW2</strain>
    </source>
</reference>
<feature type="transmembrane region" description="Helical" evidence="3">
    <location>
        <begin position="368"/>
        <end position="393"/>
    </location>
</feature>
<organism evidence="5">
    <name type="scientific">Planktothricoides raciborskii GIHE-MW2</name>
    <dbReference type="NCBI Taxonomy" id="2792601"/>
    <lineage>
        <taxon>Bacteria</taxon>
        <taxon>Bacillati</taxon>
        <taxon>Cyanobacteriota</taxon>
        <taxon>Cyanophyceae</taxon>
        <taxon>Oscillatoriophycideae</taxon>
        <taxon>Oscillatoriales</taxon>
        <taxon>Oscillatoriaceae</taxon>
        <taxon>Planktothricoides</taxon>
    </lineage>
</organism>
<dbReference type="PANTHER" id="PTHR24363:SF7">
    <property type="entry name" value="SERINE_THREONINE-PROTEIN KINASE-LIKE PROTEIN E"/>
    <property type="match status" value="1"/>
</dbReference>